<evidence type="ECO:0000256" key="1">
    <source>
        <dbReference type="SAM" id="Phobius"/>
    </source>
</evidence>
<dbReference type="Proteomes" id="UP000198896">
    <property type="component" value="Unassembled WGS sequence"/>
</dbReference>
<proteinExistence type="predicted"/>
<feature type="transmembrane region" description="Helical" evidence="1">
    <location>
        <begin position="43"/>
        <end position="64"/>
    </location>
</feature>
<evidence type="ECO:0000313" key="3">
    <source>
        <dbReference type="Proteomes" id="UP000198896"/>
    </source>
</evidence>
<gene>
    <name evidence="2" type="ORF">SAMN05216245_102155</name>
</gene>
<dbReference type="STRING" id="1123323.SAMN05216245_102155"/>
<dbReference type="RefSeq" id="WP_093912735.1">
    <property type="nucleotide sequence ID" value="NZ_FONL01000002.1"/>
</dbReference>
<accession>A0A1I1YDF7</accession>
<feature type="transmembrane region" description="Helical" evidence="1">
    <location>
        <begin position="20"/>
        <end position="37"/>
    </location>
</feature>
<keyword evidence="1" id="KW-0812">Transmembrane</keyword>
<protein>
    <submittedName>
        <fullName evidence="2">Uncharacterized protein</fullName>
    </submittedName>
</protein>
<organism evidence="2 3">
    <name type="scientific">Succiniclasticum ruminis DSM 9236</name>
    <dbReference type="NCBI Taxonomy" id="1123323"/>
    <lineage>
        <taxon>Bacteria</taxon>
        <taxon>Bacillati</taxon>
        <taxon>Bacillota</taxon>
        <taxon>Negativicutes</taxon>
        <taxon>Acidaminococcales</taxon>
        <taxon>Acidaminococcaceae</taxon>
        <taxon>Succiniclasticum</taxon>
    </lineage>
</organism>
<name>A0A1I1YDF7_9FIRM</name>
<dbReference type="EMBL" id="FONL01000002">
    <property type="protein sequence ID" value="SFE17606.1"/>
    <property type="molecule type" value="Genomic_DNA"/>
</dbReference>
<keyword evidence="1" id="KW-0472">Membrane</keyword>
<dbReference type="AlphaFoldDB" id="A0A1I1YDF7"/>
<reference evidence="2 3" key="1">
    <citation type="submission" date="2016-10" db="EMBL/GenBank/DDBJ databases">
        <authorList>
            <person name="de Groot N.N."/>
        </authorList>
    </citation>
    <scope>NUCLEOTIDE SEQUENCE [LARGE SCALE GENOMIC DNA]</scope>
    <source>
        <strain evidence="2 3">DSM 9236</strain>
    </source>
</reference>
<sequence>MTSENLKEMAYIVFLKKLQFVLWATLIGSLIFCRIMPEMEHSTAWTVIFGTIGFFVFFFAAYLLQSLIIEEDPEIVSLTGKYMDELLKKDILTEKDQKILKEKLTEEGIL</sequence>
<keyword evidence="1" id="KW-1133">Transmembrane helix</keyword>
<keyword evidence="3" id="KW-1185">Reference proteome</keyword>
<evidence type="ECO:0000313" key="2">
    <source>
        <dbReference type="EMBL" id="SFE17606.1"/>
    </source>
</evidence>